<evidence type="ECO:0000313" key="4">
    <source>
        <dbReference type="EMBL" id="CAB5061686.1"/>
    </source>
</evidence>
<protein>
    <submittedName>
        <fullName evidence="3">Unannotated protein</fullName>
    </submittedName>
</protein>
<feature type="domain" description="EthD" evidence="1">
    <location>
        <begin position="16"/>
        <end position="102"/>
    </location>
</feature>
<dbReference type="AlphaFoldDB" id="A0A6J6UV60"/>
<dbReference type="EMBL" id="CAFBQP010000035">
    <property type="protein sequence ID" value="CAB5061686.1"/>
    <property type="molecule type" value="Genomic_DNA"/>
</dbReference>
<dbReference type="Pfam" id="PF07110">
    <property type="entry name" value="EthD"/>
    <property type="match status" value="2"/>
</dbReference>
<gene>
    <name evidence="2" type="ORF">UFOPK2602_01385</name>
    <name evidence="3" type="ORF">UFOPK2806_01760</name>
    <name evidence="4" type="ORF">UFOPK4306_01082</name>
</gene>
<organism evidence="3">
    <name type="scientific">freshwater metagenome</name>
    <dbReference type="NCBI Taxonomy" id="449393"/>
    <lineage>
        <taxon>unclassified sequences</taxon>
        <taxon>metagenomes</taxon>
        <taxon>ecological metagenomes</taxon>
    </lineage>
</organism>
<name>A0A6J6UV60_9ZZZZ</name>
<reference evidence="3" key="1">
    <citation type="submission" date="2020-05" db="EMBL/GenBank/DDBJ databases">
        <authorList>
            <person name="Chiriac C."/>
            <person name="Salcher M."/>
            <person name="Ghai R."/>
            <person name="Kavagutti S V."/>
        </authorList>
    </citation>
    <scope>NUCLEOTIDE SEQUENCE</scope>
</reference>
<dbReference type="InterPro" id="IPR009799">
    <property type="entry name" value="EthD_dom"/>
</dbReference>
<evidence type="ECO:0000259" key="1">
    <source>
        <dbReference type="Pfam" id="PF07110"/>
    </source>
</evidence>
<accession>A0A6J6UV60</accession>
<dbReference type="Gene3D" id="3.30.70.100">
    <property type="match status" value="2"/>
</dbReference>
<dbReference type="EMBL" id="CAEZYY010000027">
    <property type="protein sequence ID" value="CAB4762367.1"/>
    <property type="molecule type" value="Genomic_DNA"/>
</dbReference>
<evidence type="ECO:0000313" key="2">
    <source>
        <dbReference type="EMBL" id="CAB4715206.1"/>
    </source>
</evidence>
<dbReference type="NCBIfam" id="TIGR02118">
    <property type="entry name" value="EthD family reductase"/>
    <property type="match status" value="1"/>
</dbReference>
<evidence type="ECO:0000313" key="3">
    <source>
        <dbReference type="EMBL" id="CAB4762367.1"/>
    </source>
</evidence>
<dbReference type="GO" id="GO:0016491">
    <property type="term" value="F:oxidoreductase activity"/>
    <property type="evidence" value="ECO:0007669"/>
    <property type="project" value="InterPro"/>
</dbReference>
<dbReference type="SUPFAM" id="SSF54909">
    <property type="entry name" value="Dimeric alpha+beta barrel"/>
    <property type="match status" value="2"/>
</dbReference>
<sequence>MTAVSRQRLVFLLRKQPHLSREQFQRYWWDHHAPLVRDRAEVLGIRRYQQVHTVQHLGPEGADEIDGVAELWVDGPAPTGTREQVAAAGLELLEDERTFIDLARSPIFLGAEHHLQAGPHEGLRLTGVVMRQPTVTRETFQDYWVGHHGPTALARPDAFGIGEYYQVHAPVDAEHNPLAVHRGAPPAPEGIAEAWLSPPTLAAAEADALRAALRETDTPYFDYSRTVRFMGEVRPVFER</sequence>
<feature type="domain" description="EthD" evidence="1">
    <location>
        <begin position="132"/>
        <end position="205"/>
    </location>
</feature>
<dbReference type="InterPro" id="IPR011008">
    <property type="entry name" value="Dimeric_a/b-barrel"/>
</dbReference>
<dbReference type="EMBL" id="CAEZXX010000095">
    <property type="protein sequence ID" value="CAB4715206.1"/>
    <property type="molecule type" value="Genomic_DNA"/>
</dbReference>
<proteinExistence type="predicted"/>